<feature type="region of interest" description="Disordered" evidence="1">
    <location>
        <begin position="27"/>
        <end position="55"/>
    </location>
</feature>
<evidence type="ECO:0000313" key="3">
    <source>
        <dbReference type="Proteomes" id="UP001177670"/>
    </source>
</evidence>
<comment type="caution">
    <text evidence="2">The sequence shown here is derived from an EMBL/GenBank/DDBJ whole genome shotgun (WGS) entry which is preliminary data.</text>
</comment>
<protein>
    <submittedName>
        <fullName evidence="2">Uncharacterized protein</fullName>
    </submittedName>
</protein>
<evidence type="ECO:0000256" key="1">
    <source>
        <dbReference type="SAM" id="MobiDB-lite"/>
    </source>
</evidence>
<evidence type="ECO:0000313" key="2">
    <source>
        <dbReference type="EMBL" id="KAK1117461.1"/>
    </source>
</evidence>
<dbReference type="EMBL" id="JAHYIQ010000051">
    <property type="protein sequence ID" value="KAK1117461.1"/>
    <property type="molecule type" value="Genomic_DNA"/>
</dbReference>
<gene>
    <name evidence="2" type="ORF">K0M31_016665</name>
</gene>
<accession>A0AA40FEC9</accession>
<proteinExistence type="predicted"/>
<organism evidence="2 3">
    <name type="scientific">Melipona bicolor</name>
    <dbReference type="NCBI Taxonomy" id="60889"/>
    <lineage>
        <taxon>Eukaryota</taxon>
        <taxon>Metazoa</taxon>
        <taxon>Ecdysozoa</taxon>
        <taxon>Arthropoda</taxon>
        <taxon>Hexapoda</taxon>
        <taxon>Insecta</taxon>
        <taxon>Pterygota</taxon>
        <taxon>Neoptera</taxon>
        <taxon>Endopterygota</taxon>
        <taxon>Hymenoptera</taxon>
        <taxon>Apocrita</taxon>
        <taxon>Aculeata</taxon>
        <taxon>Apoidea</taxon>
        <taxon>Anthophila</taxon>
        <taxon>Apidae</taxon>
        <taxon>Melipona</taxon>
    </lineage>
</organism>
<keyword evidence="3" id="KW-1185">Reference proteome</keyword>
<name>A0AA40FEC9_9HYME</name>
<dbReference type="Proteomes" id="UP001177670">
    <property type="component" value="Unassembled WGS sequence"/>
</dbReference>
<reference evidence="2" key="1">
    <citation type="submission" date="2021-10" db="EMBL/GenBank/DDBJ databases">
        <title>Melipona bicolor Genome sequencing and assembly.</title>
        <authorList>
            <person name="Araujo N.S."/>
            <person name="Arias M.C."/>
        </authorList>
    </citation>
    <scope>NUCLEOTIDE SEQUENCE</scope>
    <source>
        <strain evidence="2">USP_2M_L1-L4_2017</strain>
        <tissue evidence="2">Whole body</tissue>
    </source>
</reference>
<dbReference type="AlphaFoldDB" id="A0AA40FEC9"/>
<sequence>MSILVGNGPTHLQTLSLDKVWDSNSFEETPLERGVSWKSSRGKKESSSGKKGSDLHELKAREWISSESRLFRGGVMLMVSLTGISPPQRSPANRVRKSALRNGDASDYRVSSRSGTMIVEPIVVSIASRR</sequence>
<feature type="region of interest" description="Disordered" evidence="1">
    <location>
        <begin position="83"/>
        <end position="111"/>
    </location>
</feature>
<feature type="compositionally biased region" description="Basic and acidic residues" evidence="1">
    <location>
        <begin position="42"/>
        <end position="55"/>
    </location>
</feature>